<proteinExistence type="predicted"/>
<dbReference type="AlphaFoldDB" id="A0A8J3ECP8"/>
<dbReference type="EMBL" id="BMKS01000006">
    <property type="protein sequence ID" value="GGG35921.1"/>
    <property type="molecule type" value="Genomic_DNA"/>
</dbReference>
<dbReference type="RefSeq" id="WP_188900605.1">
    <property type="nucleotide sequence ID" value="NZ_BMKS01000006.1"/>
</dbReference>
<dbReference type="Proteomes" id="UP000597507">
    <property type="component" value="Unassembled WGS sequence"/>
</dbReference>
<sequence>MDGSRDNGNPGEGGAGRPVPGVTDIGGLLAALRHQVVLSDEADTWDEVVASGEVQLALLAALAEARPRTLAEAASKTEFIVEAVIEAADGSIVEAEAAVLRSLARDLRALDRGGA</sequence>
<keyword evidence="3" id="KW-1185">Reference proteome</keyword>
<accession>A0A8J3ECP8</accession>
<evidence type="ECO:0000313" key="2">
    <source>
        <dbReference type="EMBL" id="GGG35921.1"/>
    </source>
</evidence>
<evidence type="ECO:0000256" key="1">
    <source>
        <dbReference type="SAM" id="MobiDB-lite"/>
    </source>
</evidence>
<feature type="region of interest" description="Disordered" evidence="1">
    <location>
        <begin position="1"/>
        <end position="20"/>
    </location>
</feature>
<protein>
    <submittedName>
        <fullName evidence="2">Uncharacterized protein</fullName>
    </submittedName>
</protein>
<gene>
    <name evidence="2" type="ORF">GCM10010964_24770</name>
</gene>
<name>A0A8J3ECP8_9PROT</name>
<comment type="caution">
    <text evidence="2">The sequence shown here is derived from an EMBL/GenBank/DDBJ whole genome shotgun (WGS) entry which is preliminary data.</text>
</comment>
<evidence type="ECO:0000313" key="3">
    <source>
        <dbReference type="Proteomes" id="UP000597507"/>
    </source>
</evidence>
<reference evidence="2 3" key="1">
    <citation type="journal article" date="2014" name="Int. J. Syst. Evol. Microbiol.">
        <title>Complete genome sequence of Corynebacterium casei LMG S-19264T (=DSM 44701T), isolated from a smear-ripened cheese.</title>
        <authorList>
            <consortium name="US DOE Joint Genome Institute (JGI-PGF)"/>
            <person name="Walter F."/>
            <person name="Albersmeier A."/>
            <person name="Kalinowski J."/>
            <person name="Ruckert C."/>
        </authorList>
    </citation>
    <scope>NUCLEOTIDE SEQUENCE [LARGE SCALE GENOMIC DNA]</scope>
    <source>
        <strain evidence="2 3">CGMCC 1.16330</strain>
    </source>
</reference>
<organism evidence="2 3">
    <name type="scientific">Caldovatus sediminis</name>
    <dbReference type="NCBI Taxonomy" id="2041189"/>
    <lineage>
        <taxon>Bacteria</taxon>
        <taxon>Pseudomonadati</taxon>
        <taxon>Pseudomonadota</taxon>
        <taxon>Alphaproteobacteria</taxon>
        <taxon>Acetobacterales</taxon>
        <taxon>Roseomonadaceae</taxon>
        <taxon>Caldovatus</taxon>
    </lineage>
</organism>